<protein>
    <submittedName>
        <fullName evidence="1">Uncharacterized protein</fullName>
    </submittedName>
</protein>
<evidence type="ECO:0000313" key="1">
    <source>
        <dbReference type="EMBL" id="KAA8497127.1"/>
    </source>
</evidence>
<dbReference type="EMBL" id="VRMN01000002">
    <property type="protein sequence ID" value="KAA8497127.1"/>
    <property type="molecule type" value="Genomic_DNA"/>
</dbReference>
<gene>
    <name evidence="1" type="ORF">FVE85_0856</name>
</gene>
<proteinExistence type="predicted"/>
<sequence length="167" mass="17979">MLQTIAQRGQGRSQVAADSKTRISCDSGVESKARIPDGATSVLEISTTSRRNTVRCLIAQQMRELTAFLFEGDVVANTQLNRSRVSVADVLQMQNDGISLAIVFSSASSSGSLDSLLSDCSSTASRKRTRPKSVGFVGMKGNVASETSVVLKRKDKHLAPEFQIEQI</sequence>
<comment type="caution">
    <text evidence="1">The sequence shown here is derived from an EMBL/GenBank/DDBJ whole genome shotgun (WGS) entry which is preliminary data.</text>
</comment>
<accession>A0A5J4Z3C3</accession>
<dbReference type="AlphaFoldDB" id="A0A5J4Z3C3"/>
<evidence type="ECO:0000313" key="2">
    <source>
        <dbReference type="Proteomes" id="UP000324585"/>
    </source>
</evidence>
<name>A0A5J4Z3C3_PORPP</name>
<organism evidence="1 2">
    <name type="scientific">Porphyridium purpureum</name>
    <name type="common">Red alga</name>
    <name type="synonym">Porphyridium cruentum</name>
    <dbReference type="NCBI Taxonomy" id="35688"/>
    <lineage>
        <taxon>Eukaryota</taxon>
        <taxon>Rhodophyta</taxon>
        <taxon>Bangiophyceae</taxon>
        <taxon>Porphyridiales</taxon>
        <taxon>Porphyridiaceae</taxon>
        <taxon>Porphyridium</taxon>
    </lineage>
</organism>
<reference evidence="2" key="1">
    <citation type="journal article" date="2019" name="Nat. Commun.">
        <title>Expansion of phycobilisome linker gene families in mesophilic red algae.</title>
        <authorList>
            <person name="Lee J."/>
            <person name="Kim D."/>
            <person name="Bhattacharya D."/>
            <person name="Yoon H.S."/>
        </authorList>
    </citation>
    <scope>NUCLEOTIDE SEQUENCE [LARGE SCALE GENOMIC DNA]</scope>
    <source>
        <strain evidence="2">CCMP 1328</strain>
    </source>
</reference>
<dbReference type="Proteomes" id="UP000324585">
    <property type="component" value="Unassembled WGS sequence"/>
</dbReference>
<keyword evidence="2" id="KW-1185">Reference proteome</keyword>